<evidence type="ECO:0000313" key="1">
    <source>
        <dbReference type="EMBL" id="NGX98963.1"/>
    </source>
</evidence>
<dbReference type="AlphaFoldDB" id="A0A7C9RJC9"/>
<dbReference type="InterPro" id="IPR050767">
    <property type="entry name" value="Sel1_AlgK"/>
</dbReference>
<dbReference type="InterPro" id="IPR006597">
    <property type="entry name" value="Sel1-like"/>
</dbReference>
<reference evidence="1" key="1">
    <citation type="submission" date="2020-02" db="EMBL/GenBank/DDBJ databases">
        <title>Draft genome sequence of Candidatus Afipia apatlaquensis IBT-C3, a potential strain for decolorization of textile dyes.</title>
        <authorList>
            <person name="Sanchez-Reyes A."/>
            <person name="Breton-Deval L."/>
            <person name="Mangelson H."/>
            <person name="Sanchez-Flores A."/>
        </authorList>
    </citation>
    <scope>NUCLEOTIDE SEQUENCE [LARGE SCALE GENOMIC DNA]</scope>
    <source>
        <strain evidence="1">IBT-C3</strain>
    </source>
</reference>
<dbReference type="SMART" id="SM00671">
    <property type="entry name" value="SEL1"/>
    <property type="match status" value="2"/>
</dbReference>
<dbReference type="Pfam" id="PF08238">
    <property type="entry name" value="Sel1"/>
    <property type="match status" value="3"/>
</dbReference>
<dbReference type="SUPFAM" id="SSF81901">
    <property type="entry name" value="HCP-like"/>
    <property type="match status" value="1"/>
</dbReference>
<dbReference type="Proteomes" id="UP000480266">
    <property type="component" value="Unassembled WGS sequence"/>
</dbReference>
<dbReference type="Gene3D" id="1.25.40.10">
    <property type="entry name" value="Tetratricopeptide repeat domain"/>
    <property type="match status" value="1"/>
</dbReference>
<organism evidence="1 2">
    <name type="scientific">Candidatus Afipia apatlaquensis</name>
    <dbReference type="NCBI Taxonomy" id="2712852"/>
    <lineage>
        <taxon>Bacteria</taxon>
        <taxon>Pseudomonadati</taxon>
        <taxon>Pseudomonadota</taxon>
        <taxon>Alphaproteobacteria</taxon>
        <taxon>Hyphomicrobiales</taxon>
        <taxon>Nitrobacteraceae</taxon>
        <taxon>Afipia</taxon>
    </lineage>
</organism>
<evidence type="ECO:0000313" key="2">
    <source>
        <dbReference type="Proteomes" id="UP000480266"/>
    </source>
</evidence>
<keyword evidence="2" id="KW-1185">Reference proteome</keyword>
<comment type="caution">
    <text evidence="1">The sequence shown here is derived from an EMBL/GenBank/DDBJ whole genome shotgun (WGS) entry which is preliminary data.</text>
</comment>
<sequence>MNASAANAGKWEDGLKAFAKKEYAAAAKLFRPLAEKGNAVAQYRIALMHKMGLGVSKDRKQAQKWGRLAAKQGNADAQVLLGSLYYTGEGKESEDIEKAYMWYDVAAMQGNDEAKKELAAVSSQLSSQQIADARARAQKCSSSGYQQCD</sequence>
<accession>A0A7C9RJC9</accession>
<gene>
    <name evidence="1" type="ORF">G4V63_28295</name>
</gene>
<dbReference type="EMBL" id="JAAMRR010001441">
    <property type="protein sequence ID" value="NGX98963.1"/>
    <property type="molecule type" value="Genomic_DNA"/>
</dbReference>
<dbReference type="InterPro" id="IPR011990">
    <property type="entry name" value="TPR-like_helical_dom_sf"/>
</dbReference>
<name>A0A7C9RJC9_9BRAD</name>
<protein>
    <submittedName>
        <fullName evidence="1">Sel1 repeat family protein</fullName>
    </submittedName>
</protein>
<dbReference type="PANTHER" id="PTHR11102">
    <property type="entry name" value="SEL-1-LIKE PROTEIN"/>
    <property type="match status" value="1"/>
</dbReference>
<dbReference type="PANTHER" id="PTHR11102:SF160">
    <property type="entry name" value="ERAD-ASSOCIATED E3 UBIQUITIN-PROTEIN LIGASE COMPONENT HRD3"/>
    <property type="match status" value="1"/>
</dbReference>
<proteinExistence type="predicted"/>